<dbReference type="EMBL" id="JARPUR010000001">
    <property type="protein sequence ID" value="KAK4887200.1"/>
    <property type="molecule type" value="Genomic_DNA"/>
</dbReference>
<proteinExistence type="predicted"/>
<gene>
    <name evidence="1" type="ORF">RN001_003471</name>
</gene>
<evidence type="ECO:0000313" key="2">
    <source>
        <dbReference type="Proteomes" id="UP001353858"/>
    </source>
</evidence>
<dbReference type="PROSITE" id="PS50096">
    <property type="entry name" value="IQ"/>
    <property type="match status" value="1"/>
</dbReference>
<organism evidence="1 2">
    <name type="scientific">Aquatica leii</name>
    <dbReference type="NCBI Taxonomy" id="1421715"/>
    <lineage>
        <taxon>Eukaryota</taxon>
        <taxon>Metazoa</taxon>
        <taxon>Ecdysozoa</taxon>
        <taxon>Arthropoda</taxon>
        <taxon>Hexapoda</taxon>
        <taxon>Insecta</taxon>
        <taxon>Pterygota</taxon>
        <taxon>Neoptera</taxon>
        <taxon>Endopterygota</taxon>
        <taxon>Coleoptera</taxon>
        <taxon>Polyphaga</taxon>
        <taxon>Elateriformia</taxon>
        <taxon>Elateroidea</taxon>
        <taxon>Lampyridae</taxon>
        <taxon>Luciolinae</taxon>
        <taxon>Aquatica</taxon>
    </lineage>
</organism>
<protein>
    <submittedName>
        <fullName evidence="1">Uncharacterized protein</fullName>
    </submittedName>
</protein>
<reference evidence="2" key="1">
    <citation type="submission" date="2023-01" db="EMBL/GenBank/DDBJ databases">
        <title>Key to firefly adult light organ development and bioluminescence: homeobox transcription factors regulate luciferase expression and transportation to peroxisome.</title>
        <authorList>
            <person name="Fu X."/>
        </authorList>
    </citation>
    <scope>NUCLEOTIDE SEQUENCE [LARGE SCALE GENOMIC DNA]</scope>
</reference>
<keyword evidence="2" id="KW-1185">Reference proteome</keyword>
<dbReference type="AlphaFoldDB" id="A0AAN7PF35"/>
<name>A0AAN7PF35_9COLE</name>
<sequence length="172" mass="19499">MAQIAKLKAACRGGVISYKAMTAATGLTQMQARGRRERQEYKQYLERAKEEQKIASKTLFSRRIYGKTLKNKIENDNHDIEAEEQAGFRVDRTTLEHLFCVTQLIERKISDRTLHAAIKDRNTQGRKAITLMNGILWDKNISKNKKKLPCDLIEQSAQGKSVTAGTNFAGEL</sequence>
<comment type="caution">
    <text evidence="1">The sequence shown here is derived from an EMBL/GenBank/DDBJ whole genome shotgun (WGS) entry which is preliminary data.</text>
</comment>
<accession>A0AAN7PF35</accession>
<dbReference type="Proteomes" id="UP001353858">
    <property type="component" value="Unassembled WGS sequence"/>
</dbReference>
<evidence type="ECO:0000313" key="1">
    <source>
        <dbReference type="EMBL" id="KAK4887200.1"/>
    </source>
</evidence>